<evidence type="ECO:0000313" key="6">
    <source>
        <dbReference type="EMBL" id="ODV80528.1"/>
    </source>
</evidence>
<dbReference type="InterPro" id="IPR036081">
    <property type="entry name" value="Translin_sf"/>
</dbReference>
<dbReference type="OrthoDB" id="31005at2759"/>
<dbReference type="Gene3D" id="1.20.58.190">
    <property type="entry name" value="Translin, domain 1"/>
    <property type="match status" value="1"/>
</dbReference>
<dbReference type="PANTHER" id="PTHR10741">
    <property type="entry name" value="TRANSLIN AND TRANSLIN ASSOCIATED PROTEIN X"/>
    <property type="match status" value="1"/>
</dbReference>
<comment type="similarity">
    <text evidence="3">Belongs to the translin family.</text>
</comment>
<sequence length="268" mass="31989">MESYQAQIFKPARSFLLQYHDERETVIRICRDLNSYSKKLIFTFHRVSNRAISDVHYDQIIEYIKVIGKCLSRLSKEFVSSVNFGQLKSSISNAAEEMIEAFTFMYYVMTRNLLKYEQMLKFIEDIVEEEDTKMVLEKFWRSEEELQMKNDYTFIYRGDYFMGLFDLTGEIMRYTISNLVDDDTKTLSKESLYNLQFMESLYKQMREILDTYPNLNVNRGVLSDDFHSKGVFTMKKKLEVFKDSLSKVELTICETVIRTREEWDVTEL</sequence>
<reference evidence="7" key="1">
    <citation type="submission" date="2016-05" db="EMBL/GenBank/DDBJ databases">
        <title>Comparative genomics of biotechnologically important yeasts.</title>
        <authorList>
            <consortium name="DOE Joint Genome Institute"/>
            <person name="Riley R."/>
            <person name="Haridas S."/>
            <person name="Wolfe K.H."/>
            <person name="Lopes M.R."/>
            <person name="Hittinger C.T."/>
            <person name="Goker M."/>
            <person name="Salamov A."/>
            <person name="Wisecaver J."/>
            <person name="Long T.M."/>
            <person name="Aerts A.L."/>
            <person name="Barry K."/>
            <person name="Choi C."/>
            <person name="Clum A."/>
            <person name="Coughlan A.Y."/>
            <person name="Deshpande S."/>
            <person name="Douglass A.P."/>
            <person name="Hanson S.J."/>
            <person name="Klenk H.-P."/>
            <person name="Labutti K."/>
            <person name="Lapidus A."/>
            <person name="Lindquist E."/>
            <person name="Lipzen A."/>
            <person name="Meier-Kolthoff J.P."/>
            <person name="Ohm R.A."/>
            <person name="Otillar R.P."/>
            <person name="Pangilinan J."/>
            <person name="Peng Y."/>
            <person name="Rokas A."/>
            <person name="Rosa C.A."/>
            <person name="Scheuner C."/>
            <person name="Sibirny A.A."/>
            <person name="Slot J.C."/>
            <person name="Stielow J.B."/>
            <person name="Sun H."/>
            <person name="Kurtzman C.P."/>
            <person name="Blackwell M."/>
            <person name="Grigoriev I.V."/>
            <person name="Jeffries T.W."/>
        </authorList>
    </citation>
    <scope>NUCLEOTIDE SEQUENCE [LARGE SCALE GENOMIC DNA]</scope>
    <source>
        <strain evidence="7">NRRL Y-17324</strain>
    </source>
</reference>
<dbReference type="Proteomes" id="UP000094285">
    <property type="component" value="Unassembled WGS sequence"/>
</dbReference>
<evidence type="ECO:0000256" key="1">
    <source>
        <dbReference type="ARBA" id="ARBA00004123"/>
    </source>
</evidence>
<dbReference type="InterPro" id="IPR016068">
    <property type="entry name" value="Translin_N"/>
</dbReference>
<dbReference type="GO" id="GO:0043565">
    <property type="term" value="F:sequence-specific DNA binding"/>
    <property type="evidence" value="ECO:0007669"/>
    <property type="project" value="InterPro"/>
</dbReference>
<keyword evidence="5" id="KW-0539">Nucleus</keyword>
<comment type="subcellular location">
    <subcellularLocation>
        <location evidence="2">Cytoplasm</location>
    </subcellularLocation>
    <subcellularLocation>
        <location evidence="1">Nucleus</location>
    </subcellularLocation>
</comment>
<dbReference type="InterPro" id="IPR016069">
    <property type="entry name" value="Translin_C"/>
</dbReference>
<dbReference type="Gene3D" id="1.20.58.200">
    <property type="entry name" value="Translin, domain 2"/>
    <property type="match status" value="1"/>
</dbReference>
<keyword evidence="4" id="KW-0963">Cytoplasm</keyword>
<evidence type="ECO:0000256" key="3">
    <source>
        <dbReference type="ARBA" id="ARBA00005902"/>
    </source>
</evidence>
<gene>
    <name evidence="6" type="ORF">CANTADRAFT_61193</name>
</gene>
<dbReference type="CDD" id="cd14820">
    <property type="entry name" value="TRAX"/>
    <property type="match status" value="1"/>
</dbReference>
<protein>
    <submittedName>
        <fullName evidence="6">Translin</fullName>
    </submittedName>
</protein>
<evidence type="ECO:0000256" key="5">
    <source>
        <dbReference type="ARBA" id="ARBA00023242"/>
    </source>
</evidence>
<dbReference type="EMBL" id="KV453910">
    <property type="protein sequence ID" value="ODV80528.1"/>
    <property type="molecule type" value="Genomic_DNA"/>
</dbReference>
<dbReference type="Pfam" id="PF01997">
    <property type="entry name" value="Translin"/>
    <property type="match status" value="1"/>
</dbReference>
<keyword evidence="7" id="KW-1185">Reference proteome</keyword>
<organism evidence="6 7">
    <name type="scientific">Suhomyces tanzawaensis NRRL Y-17324</name>
    <dbReference type="NCBI Taxonomy" id="984487"/>
    <lineage>
        <taxon>Eukaryota</taxon>
        <taxon>Fungi</taxon>
        <taxon>Dikarya</taxon>
        <taxon>Ascomycota</taxon>
        <taxon>Saccharomycotina</taxon>
        <taxon>Pichiomycetes</taxon>
        <taxon>Debaryomycetaceae</taxon>
        <taxon>Suhomyces</taxon>
    </lineage>
</organism>
<proteinExistence type="inferred from homology"/>
<dbReference type="GO" id="GO:0005634">
    <property type="term" value="C:nucleus"/>
    <property type="evidence" value="ECO:0007669"/>
    <property type="project" value="UniProtKB-SubCell"/>
</dbReference>
<evidence type="ECO:0000256" key="4">
    <source>
        <dbReference type="ARBA" id="ARBA00022490"/>
    </source>
</evidence>
<dbReference type="AlphaFoldDB" id="A0A1E4SM15"/>
<accession>A0A1E4SM15</accession>
<dbReference type="RefSeq" id="XP_020065650.1">
    <property type="nucleotide sequence ID" value="XM_020210825.1"/>
</dbReference>
<name>A0A1E4SM15_9ASCO</name>
<dbReference type="InterPro" id="IPR002848">
    <property type="entry name" value="Translin_fam"/>
</dbReference>
<dbReference type="GeneID" id="30984961"/>
<evidence type="ECO:0000256" key="2">
    <source>
        <dbReference type="ARBA" id="ARBA00004496"/>
    </source>
</evidence>
<dbReference type="GO" id="GO:0005737">
    <property type="term" value="C:cytoplasm"/>
    <property type="evidence" value="ECO:0007669"/>
    <property type="project" value="UniProtKB-SubCell"/>
</dbReference>
<evidence type="ECO:0000313" key="7">
    <source>
        <dbReference type="Proteomes" id="UP000094285"/>
    </source>
</evidence>
<dbReference type="SUPFAM" id="SSF74784">
    <property type="entry name" value="Translin"/>
    <property type="match status" value="1"/>
</dbReference>